<dbReference type="GO" id="GO:0003824">
    <property type="term" value="F:catalytic activity"/>
    <property type="evidence" value="ECO:0007669"/>
    <property type="project" value="InterPro"/>
</dbReference>
<dbReference type="EMBL" id="PKUS01000008">
    <property type="protein sequence ID" value="PLW69211.1"/>
    <property type="molecule type" value="Genomic_DNA"/>
</dbReference>
<reference evidence="2 3" key="1">
    <citation type="submission" date="2018-01" db="EMBL/GenBank/DDBJ databases">
        <title>The draft genome sequence of Halioglobus lutimaris HF004.</title>
        <authorList>
            <person name="Du Z.-J."/>
            <person name="Shi M.-J."/>
        </authorList>
    </citation>
    <scope>NUCLEOTIDE SEQUENCE [LARGE SCALE GENOMIC DNA]</scope>
    <source>
        <strain evidence="2 3">HF004</strain>
    </source>
</reference>
<keyword evidence="3" id="KW-1185">Reference proteome</keyword>
<evidence type="ECO:0000313" key="3">
    <source>
        <dbReference type="Proteomes" id="UP000235005"/>
    </source>
</evidence>
<evidence type="ECO:0000313" key="2">
    <source>
        <dbReference type="EMBL" id="PLW69211.1"/>
    </source>
</evidence>
<comment type="caution">
    <text evidence="2">The sequence shown here is derived from an EMBL/GenBank/DDBJ whole genome shotgun (WGS) entry which is preliminary data.</text>
</comment>
<proteinExistence type="predicted"/>
<accession>A0A2N5X3Z1</accession>
<dbReference type="RefSeq" id="WP_075999985.1">
    <property type="nucleotide sequence ID" value="NZ_PKUS01000008.1"/>
</dbReference>
<name>A0A2N5X3Z1_9GAMM</name>
<protein>
    <submittedName>
        <fullName evidence="2">HIT domain-containing protein</fullName>
    </submittedName>
</protein>
<dbReference type="Proteomes" id="UP000235005">
    <property type="component" value="Unassembled WGS sequence"/>
</dbReference>
<dbReference type="SUPFAM" id="SSF54197">
    <property type="entry name" value="HIT-like"/>
    <property type="match status" value="1"/>
</dbReference>
<organism evidence="2 3">
    <name type="scientific">Pseudohalioglobus lutimaris</name>
    <dbReference type="NCBI Taxonomy" id="1737061"/>
    <lineage>
        <taxon>Bacteria</taxon>
        <taxon>Pseudomonadati</taxon>
        <taxon>Pseudomonadota</taxon>
        <taxon>Gammaproteobacteria</taxon>
        <taxon>Cellvibrionales</taxon>
        <taxon>Halieaceae</taxon>
        <taxon>Pseudohalioglobus</taxon>
    </lineage>
</organism>
<dbReference type="InterPro" id="IPR036265">
    <property type="entry name" value="HIT-like_sf"/>
</dbReference>
<gene>
    <name evidence="2" type="ORF">C0039_09110</name>
</gene>
<sequence>MSVPEIHPQLLRDCHYLGTLPATALLLHRNASLPWFILVPDTRMEDYLDLPAEHGGAVLADCTAVSAFIKNVLGFEKVNFAGLGNLVPQMHLHVIGRSRLDPCWPQPVWGNLEDGAHYAPEQLQEWQSVLVRMLKLEPAQTED</sequence>
<evidence type="ECO:0000259" key="1">
    <source>
        <dbReference type="Pfam" id="PF01230"/>
    </source>
</evidence>
<dbReference type="InterPro" id="IPR011146">
    <property type="entry name" value="HIT-like"/>
</dbReference>
<dbReference type="Gene3D" id="3.30.428.10">
    <property type="entry name" value="HIT-like"/>
    <property type="match status" value="1"/>
</dbReference>
<dbReference type="AlphaFoldDB" id="A0A2N5X3Z1"/>
<feature type="domain" description="HIT" evidence="1">
    <location>
        <begin position="14"/>
        <end position="98"/>
    </location>
</feature>
<dbReference type="OrthoDB" id="9799145at2"/>
<dbReference type="Pfam" id="PF01230">
    <property type="entry name" value="HIT"/>
    <property type="match status" value="1"/>
</dbReference>